<dbReference type="EMBL" id="JBIHMM010000002">
    <property type="protein sequence ID" value="MFH0254034.1"/>
    <property type="molecule type" value="Genomic_DNA"/>
</dbReference>
<evidence type="ECO:0000313" key="5">
    <source>
        <dbReference type="EMBL" id="MFH0254034.1"/>
    </source>
</evidence>
<sequence length="257" mass="26337">MRDGTIIHRRALAGRVALLCLLALVAAPAPAAPKVTVFAAASLSDVLEKIAQIYPGEVVVSASGSGTIARQIAQGAPADAVILANAEWMDWLEAEGHVAAGARVDLLGNRLVLIAPAGTPDLPETSAASLIARLGGGRLAIGQTEGVPAGIYGREWLEAAGLWDALRPHLAQTDNVRAVLALVARGEAPLGIVYATDAVAEPSVRVLHEVGQALHSPIVYPAAALTPAGADFIAFLDQEAARAIFVEAGFLPPAGAR</sequence>
<proteinExistence type="inferred from homology"/>
<accession>A0ABW7I765</accession>
<protein>
    <submittedName>
        <fullName evidence="5">Molybdate ABC transporter substrate-binding protein</fullName>
    </submittedName>
</protein>
<feature type="signal peptide" evidence="4">
    <location>
        <begin position="1"/>
        <end position="31"/>
    </location>
</feature>
<feature type="chain" id="PRO_5045734287" evidence="4">
    <location>
        <begin position="32"/>
        <end position="257"/>
    </location>
</feature>
<name>A0ABW7I765_9RHOB</name>
<evidence type="ECO:0000256" key="2">
    <source>
        <dbReference type="ARBA" id="ARBA00022723"/>
    </source>
</evidence>
<reference evidence="5 6" key="1">
    <citation type="submission" date="2024-10" db="EMBL/GenBank/DDBJ databases">
        <authorList>
            <person name="Yang X.-N."/>
        </authorList>
    </citation>
    <scope>NUCLEOTIDE SEQUENCE [LARGE SCALE GENOMIC DNA]</scope>
    <source>
        <strain evidence="5 6">CAU 1059</strain>
    </source>
</reference>
<evidence type="ECO:0000313" key="6">
    <source>
        <dbReference type="Proteomes" id="UP001607157"/>
    </source>
</evidence>
<gene>
    <name evidence="5" type="primary">modA</name>
    <name evidence="5" type="ORF">ACGRVM_09020</name>
</gene>
<evidence type="ECO:0000256" key="1">
    <source>
        <dbReference type="ARBA" id="ARBA00009175"/>
    </source>
</evidence>
<comment type="caution">
    <text evidence="5">The sequence shown here is derived from an EMBL/GenBank/DDBJ whole genome shotgun (WGS) entry which is preliminary data.</text>
</comment>
<dbReference type="NCBIfam" id="TIGR01256">
    <property type="entry name" value="modA"/>
    <property type="match status" value="1"/>
</dbReference>
<keyword evidence="6" id="KW-1185">Reference proteome</keyword>
<evidence type="ECO:0000256" key="3">
    <source>
        <dbReference type="ARBA" id="ARBA00022729"/>
    </source>
</evidence>
<comment type="similarity">
    <text evidence="1">Belongs to the bacterial solute-binding protein ModA family.</text>
</comment>
<dbReference type="PANTHER" id="PTHR30632">
    <property type="entry name" value="MOLYBDATE-BINDING PERIPLASMIC PROTEIN"/>
    <property type="match status" value="1"/>
</dbReference>
<organism evidence="5 6">
    <name type="scientific">Roseovarius aquimarinus</name>
    <dbReference type="NCBI Taxonomy" id="1229156"/>
    <lineage>
        <taxon>Bacteria</taxon>
        <taxon>Pseudomonadati</taxon>
        <taxon>Pseudomonadota</taxon>
        <taxon>Alphaproteobacteria</taxon>
        <taxon>Rhodobacterales</taxon>
        <taxon>Roseobacteraceae</taxon>
        <taxon>Roseovarius</taxon>
    </lineage>
</organism>
<keyword evidence="3 4" id="KW-0732">Signal</keyword>
<dbReference type="PANTHER" id="PTHR30632:SF17">
    <property type="entry name" value="MOLYBDATE-BINDING PROTEIN MODA"/>
    <property type="match status" value="1"/>
</dbReference>
<keyword evidence="2" id="KW-0479">Metal-binding</keyword>
<dbReference type="InterPro" id="IPR005950">
    <property type="entry name" value="ModA"/>
</dbReference>
<dbReference type="PIRSF" id="PIRSF004846">
    <property type="entry name" value="ModA"/>
    <property type="match status" value="1"/>
</dbReference>
<dbReference type="Proteomes" id="UP001607157">
    <property type="component" value="Unassembled WGS sequence"/>
</dbReference>
<dbReference type="InterPro" id="IPR050682">
    <property type="entry name" value="ModA/WtpA"/>
</dbReference>
<dbReference type="Gene3D" id="3.40.190.10">
    <property type="entry name" value="Periplasmic binding protein-like II"/>
    <property type="match status" value="2"/>
</dbReference>
<dbReference type="SUPFAM" id="SSF53850">
    <property type="entry name" value="Periplasmic binding protein-like II"/>
    <property type="match status" value="1"/>
</dbReference>
<dbReference type="RefSeq" id="WP_377170681.1">
    <property type="nucleotide sequence ID" value="NZ_JBHTJC010000002.1"/>
</dbReference>
<evidence type="ECO:0000256" key="4">
    <source>
        <dbReference type="SAM" id="SignalP"/>
    </source>
</evidence>
<dbReference type="Pfam" id="PF13531">
    <property type="entry name" value="SBP_bac_11"/>
    <property type="match status" value="1"/>
</dbReference>